<gene>
    <name evidence="1" type="ORF">SISNIDRAFT_491742</name>
</gene>
<accession>A0A164MFP8</accession>
<sequence length="88" mass="9359">MAVIAVTSLRSQSNSSAADGISQPAQSLLPMSAPSSNFISQIKGVNSVPEYMFQIADALEDSNADATAQYTNVKLSPCHFVKCHQLLD</sequence>
<keyword evidence="2" id="KW-1185">Reference proteome</keyword>
<protein>
    <submittedName>
        <fullName evidence="1">Uncharacterized protein</fullName>
    </submittedName>
</protein>
<dbReference type="Proteomes" id="UP000076722">
    <property type="component" value="Unassembled WGS sequence"/>
</dbReference>
<dbReference type="EMBL" id="KV419475">
    <property type="protein sequence ID" value="KZS86670.1"/>
    <property type="molecule type" value="Genomic_DNA"/>
</dbReference>
<evidence type="ECO:0000313" key="1">
    <source>
        <dbReference type="EMBL" id="KZS86670.1"/>
    </source>
</evidence>
<dbReference type="AlphaFoldDB" id="A0A164MFP8"/>
<reference evidence="1 2" key="1">
    <citation type="journal article" date="2016" name="Mol. Biol. Evol.">
        <title>Comparative Genomics of Early-Diverging Mushroom-Forming Fungi Provides Insights into the Origins of Lignocellulose Decay Capabilities.</title>
        <authorList>
            <person name="Nagy L.G."/>
            <person name="Riley R."/>
            <person name="Tritt A."/>
            <person name="Adam C."/>
            <person name="Daum C."/>
            <person name="Floudas D."/>
            <person name="Sun H."/>
            <person name="Yadav J.S."/>
            <person name="Pangilinan J."/>
            <person name="Larsson K.H."/>
            <person name="Matsuura K."/>
            <person name="Barry K."/>
            <person name="Labutti K."/>
            <person name="Kuo R."/>
            <person name="Ohm R.A."/>
            <person name="Bhattacharya S.S."/>
            <person name="Shirouzu T."/>
            <person name="Yoshinaga Y."/>
            <person name="Martin F.M."/>
            <person name="Grigoriev I.V."/>
            <person name="Hibbett D.S."/>
        </authorList>
    </citation>
    <scope>NUCLEOTIDE SEQUENCE [LARGE SCALE GENOMIC DNA]</scope>
    <source>
        <strain evidence="1 2">HHB9708</strain>
    </source>
</reference>
<organism evidence="1 2">
    <name type="scientific">Sistotremastrum niveocremeum HHB9708</name>
    <dbReference type="NCBI Taxonomy" id="1314777"/>
    <lineage>
        <taxon>Eukaryota</taxon>
        <taxon>Fungi</taxon>
        <taxon>Dikarya</taxon>
        <taxon>Basidiomycota</taxon>
        <taxon>Agaricomycotina</taxon>
        <taxon>Agaricomycetes</taxon>
        <taxon>Sistotremastrales</taxon>
        <taxon>Sistotremastraceae</taxon>
        <taxon>Sertulicium</taxon>
        <taxon>Sertulicium niveocremeum</taxon>
    </lineage>
</organism>
<proteinExistence type="predicted"/>
<name>A0A164MFP8_9AGAM</name>
<evidence type="ECO:0000313" key="2">
    <source>
        <dbReference type="Proteomes" id="UP000076722"/>
    </source>
</evidence>